<dbReference type="GO" id="GO:0004617">
    <property type="term" value="F:phosphoglycerate dehydrogenase activity"/>
    <property type="evidence" value="ECO:0007669"/>
    <property type="project" value="TreeGrafter"/>
</dbReference>
<organism evidence="5 6">
    <name type="scientific">Desulforhabdus amnigena</name>
    <dbReference type="NCBI Taxonomy" id="40218"/>
    <lineage>
        <taxon>Bacteria</taxon>
        <taxon>Pseudomonadati</taxon>
        <taxon>Thermodesulfobacteriota</taxon>
        <taxon>Syntrophobacteria</taxon>
        <taxon>Syntrophobacterales</taxon>
        <taxon>Syntrophobacteraceae</taxon>
        <taxon>Desulforhabdus</taxon>
    </lineage>
</organism>
<protein>
    <recommendedName>
        <fullName evidence="7">Lactate dehydrogenase</fullName>
    </recommendedName>
</protein>
<evidence type="ECO:0008006" key="7">
    <source>
        <dbReference type="Google" id="ProtNLM"/>
    </source>
</evidence>
<evidence type="ECO:0000259" key="4">
    <source>
        <dbReference type="Pfam" id="PF02826"/>
    </source>
</evidence>
<reference evidence="5" key="1">
    <citation type="submission" date="2022-12" db="EMBL/GenBank/DDBJ databases">
        <title>Reference genome sequencing for broad-spectrum identification of bacterial and archaeal isolates by mass spectrometry.</title>
        <authorList>
            <person name="Sekiguchi Y."/>
            <person name="Tourlousse D.M."/>
        </authorList>
    </citation>
    <scope>NUCLEOTIDE SEQUENCE</scope>
    <source>
        <strain evidence="5">ASRB1</strain>
    </source>
</reference>
<dbReference type="Pfam" id="PF00389">
    <property type="entry name" value="2-Hacid_dh"/>
    <property type="match status" value="1"/>
</dbReference>
<feature type="domain" description="D-isomer specific 2-hydroxyacid dehydrogenase catalytic" evidence="3">
    <location>
        <begin position="36"/>
        <end position="313"/>
    </location>
</feature>
<evidence type="ECO:0000313" key="5">
    <source>
        <dbReference type="EMBL" id="GLI32965.1"/>
    </source>
</evidence>
<dbReference type="SUPFAM" id="SSF52283">
    <property type="entry name" value="Formate/glycerate dehydrogenase catalytic domain-like"/>
    <property type="match status" value="1"/>
</dbReference>
<dbReference type="InterPro" id="IPR006140">
    <property type="entry name" value="D-isomer_DH_NAD-bd"/>
</dbReference>
<dbReference type="Proteomes" id="UP001144372">
    <property type="component" value="Unassembled WGS sequence"/>
</dbReference>
<dbReference type="InterPro" id="IPR036291">
    <property type="entry name" value="NAD(P)-bd_dom_sf"/>
</dbReference>
<dbReference type="PANTHER" id="PTHR42938">
    <property type="entry name" value="FORMATE DEHYDROGENASE 1"/>
    <property type="match status" value="1"/>
</dbReference>
<proteinExistence type="inferred from homology"/>
<dbReference type="InterPro" id="IPR006139">
    <property type="entry name" value="D-isomer_2_OHA_DH_cat_dom"/>
</dbReference>
<evidence type="ECO:0000259" key="3">
    <source>
        <dbReference type="Pfam" id="PF00389"/>
    </source>
</evidence>
<gene>
    <name evidence="5" type="ORF">DAMNIGENAA_03980</name>
</gene>
<accession>A0A9W6D2F6</accession>
<dbReference type="AlphaFoldDB" id="A0A9W6D2F6"/>
<dbReference type="SUPFAM" id="SSF51735">
    <property type="entry name" value="NAD(P)-binding Rossmann-fold domains"/>
    <property type="match status" value="1"/>
</dbReference>
<dbReference type="GO" id="GO:0051287">
    <property type="term" value="F:NAD binding"/>
    <property type="evidence" value="ECO:0007669"/>
    <property type="project" value="InterPro"/>
</dbReference>
<dbReference type="EMBL" id="BSDR01000001">
    <property type="protein sequence ID" value="GLI32965.1"/>
    <property type="molecule type" value="Genomic_DNA"/>
</dbReference>
<dbReference type="PANTHER" id="PTHR42938:SF25">
    <property type="entry name" value="D-ISOMER SPECIFIC 2-HYDROXYACID DEHYDROGENASE FAMILY PROTEIN"/>
    <property type="match status" value="1"/>
</dbReference>
<sequence>MRILFAAHENAWGGLLNHLRSELPQHEFEAAGKFEIESLKGFDILIPTMCRITQDELADSDRLKLIQQCGSGLEGIDIEAASERNIRVANVPADISGNADSVAELGIYMMIGLSRDFRAMAQSFKDRKSGEPMGRALMGRTVGLVGLGGIGRALARRLKGFDVRLIGIKRNHLEETQKELGLKWVGKPEDLPELLEKSDYVMLCLPLTPESMHLMNRKSFQHMKPDAFLINLSRGGLVDRDALEEVLATGKIAGAGLDVFWEEPPDPNDPIFKYNVMATPHIAGSTDISLRGILKVVVENIHRVENGEMPLHCKNP</sequence>
<dbReference type="CDD" id="cd12175">
    <property type="entry name" value="2-Hacid_dh_11"/>
    <property type="match status" value="1"/>
</dbReference>
<evidence type="ECO:0000256" key="1">
    <source>
        <dbReference type="ARBA" id="ARBA00023002"/>
    </source>
</evidence>
<keyword evidence="1 2" id="KW-0560">Oxidoreductase</keyword>
<keyword evidence="6" id="KW-1185">Reference proteome</keyword>
<evidence type="ECO:0000256" key="2">
    <source>
        <dbReference type="RuleBase" id="RU003719"/>
    </source>
</evidence>
<dbReference type="Gene3D" id="3.40.50.720">
    <property type="entry name" value="NAD(P)-binding Rossmann-like Domain"/>
    <property type="match status" value="2"/>
</dbReference>
<comment type="similarity">
    <text evidence="2">Belongs to the D-isomer specific 2-hydroxyacid dehydrogenase family.</text>
</comment>
<comment type="caution">
    <text evidence="5">The sequence shown here is derived from an EMBL/GenBank/DDBJ whole genome shotgun (WGS) entry which is preliminary data.</text>
</comment>
<dbReference type="InterPro" id="IPR029753">
    <property type="entry name" value="D-isomer_DH_CS"/>
</dbReference>
<dbReference type="PROSITE" id="PS00671">
    <property type="entry name" value="D_2_HYDROXYACID_DH_3"/>
    <property type="match status" value="1"/>
</dbReference>
<evidence type="ECO:0000313" key="6">
    <source>
        <dbReference type="Proteomes" id="UP001144372"/>
    </source>
</evidence>
<feature type="domain" description="D-isomer specific 2-hydroxyacid dehydrogenase NAD-binding" evidence="4">
    <location>
        <begin position="108"/>
        <end position="283"/>
    </location>
</feature>
<name>A0A9W6D2F6_9BACT</name>
<dbReference type="RefSeq" id="WP_281791983.1">
    <property type="nucleotide sequence ID" value="NZ_BSDR01000001.1"/>
</dbReference>
<dbReference type="Pfam" id="PF02826">
    <property type="entry name" value="2-Hacid_dh_C"/>
    <property type="match status" value="1"/>
</dbReference>